<dbReference type="Gene3D" id="1.10.20.10">
    <property type="entry name" value="Histone, subunit A"/>
    <property type="match status" value="1"/>
</dbReference>
<dbReference type="GO" id="GO:0003713">
    <property type="term" value="F:transcription coactivator activity"/>
    <property type="evidence" value="ECO:0007669"/>
    <property type="project" value="TreeGrafter"/>
</dbReference>
<comment type="subcellular location">
    <subcellularLocation>
        <location evidence="1">Nucleus</location>
    </subcellularLocation>
</comment>
<organism evidence="7 8">
    <name type="scientific">Heterostelium pallidum (strain ATCC 26659 / Pp 5 / PN500)</name>
    <name type="common">Cellular slime mold</name>
    <name type="synonym">Polysphondylium pallidum</name>
    <dbReference type="NCBI Taxonomy" id="670386"/>
    <lineage>
        <taxon>Eukaryota</taxon>
        <taxon>Amoebozoa</taxon>
        <taxon>Evosea</taxon>
        <taxon>Eumycetozoa</taxon>
        <taxon>Dictyostelia</taxon>
        <taxon>Acytosteliales</taxon>
        <taxon>Acytosteliaceae</taxon>
        <taxon>Heterostelium</taxon>
    </lineage>
</organism>
<feature type="region of interest" description="Disordered" evidence="6">
    <location>
        <begin position="357"/>
        <end position="413"/>
    </location>
</feature>
<dbReference type="GO" id="GO:0016251">
    <property type="term" value="F:RNA polymerase II general transcription initiation factor activity"/>
    <property type="evidence" value="ECO:0007669"/>
    <property type="project" value="TreeGrafter"/>
</dbReference>
<gene>
    <name evidence="7" type="primary">taf9</name>
    <name evidence="7" type="ORF">PPL_06693</name>
</gene>
<feature type="compositionally biased region" description="Low complexity" evidence="6">
    <location>
        <begin position="19"/>
        <end position="28"/>
    </location>
</feature>
<evidence type="ECO:0000256" key="1">
    <source>
        <dbReference type="ARBA" id="ARBA00004123"/>
    </source>
</evidence>
<proteinExistence type="inferred from homology"/>
<feature type="compositionally biased region" description="Low complexity" evidence="6">
    <location>
        <begin position="137"/>
        <end position="146"/>
    </location>
</feature>
<comment type="similarity">
    <text evidence="2">Belongs to the TAF9 family.</text>
</comment>
<dbReference type="CDD" id="cd07979">
    <property type="entry name" value="HFD_TAF9"/>
    <property type="match status" value="1"/>
</dbReference>
<dbReference type="InterPro" id="IPR009072">
    <property type="entry name" value="Histone-fold"/>
</dbReference>
<keyword evidence="7" id="KW-0396">Initiation factor</keyword>
<keyword evidence="8" id="KW-1185">Reference proteome</keyword>
<dbReference type="PANTHER" id="PTHR48068:SF4">
    <property type="entry name" value="TATA-BOX BINDING PROTEIN ASSOCIATED FACTOR 9"/>
    <property type="match status" value="1"/>
</dbReference>
<feature type="compositionally biased region" description="Basic and acidic residues" evidence="6">
    <location>
        <begin position="29"/>
        <end position="57"/>
    </location>
</feature>
<evidence type="ECO:0000256" key="5">
    <source>
        <dbReference type="ARBA" id="ARBA00023242"/>
    </source>
</evidence>
<dbReference type="GO" id="GO:0051123">
    <property type="term" value="P:RNA polymerase II preinitiation complex assembly"/>
    <property type="evidence" value="ECO:0007669"/>
    <property type="project" value="TreeGrafter"/>
</dbReference>
<name>D3BFF9_HETP5</name>
<dbReference type="AlphaFoldDB" id="D3BFF9"/>
<reference evidence="7 8" key="1">
    <citation type="journal article" date="2011" name="Genome Res.">
        <title>Phylogeny-wide analysis of social amoeba genomes highlights ancient origins for complex intercellular communication.</title>
        <authorList>
            <person name="Heidel A.J."/>
            <person name="Lawal H.M."/>
            <person name="Felder M."/>
            <person name="Schilde C."/>
            <person name="Helps N.R."/>
            <person name="Tunggal B."/>
            <person name="Rivero F."/>
            <person name="John U."/>
            <person name="Schleicher M."/>
            <person name="Eichinger L."/>
            <person name="Platzer M."/>
            <person name="Noegel A.A."/>
            <person name="Schaap P."/>
            <person name="Gloeckner G."/>
        </authorList>
    </citation>
    <scope>NUCLEOTIDE SEQUENCE [LARGE SCALE GENOMIC DNA]</scope>
    <source>
        <strain evidence="8">ATCC 26659 / Pp 5 / PN500</strain>
    </source>
</reference>
<dbReference type="GO" id="GO:0000124">
    <property type="term" value="C:SAGA complex"/>
    <property type="evidence" value="ECO:0007669"/>
    <property type="project" value="TreeGrafter"/>
</dbReference>
<feature type="region of interest" description="Disordered" evidence="6">
    <location>
        <begin position="1"/>
        <end position="201"/>
    </location>
</feature>
<dbReference type="EMBL" id="ADBJ01000031">
    <property type="protein sequence ID" value="EFA79873.1"/>
    <property type="molecule type" value="Genomic_DNA"/>
</dbReference>
<evidence type="ECO:0000313" key="7">
    <source>
        <dbReference type="EMBL" id="EFA79873.1"/>
    </source>
</evidence>
<evidence type="ECO:0000256" key="2">
    <source>
        <dbReference type="ARBA" id="ARBA00007646"/>
    </source>
</evidence>
<dbReference type="STRING" id="670386.D3BFF9"/>
<sequence>MSDDVVMTDTSNDDDSKKTTTTTAASTENIEKESNNTTETEKDSSLSNETDKTKESNVDIDNNNNNKEDSQSVSKNDNSSNTTDTTTTQNEAEKRKRKRNIVLVIKRMKKIKKKEEKVEKEEKEVKDNENKEKDSKTTATTAATTTTDKDMMDIDSSSTTTTTTTTTSTSTASSSTAPKTPDNQISGDAMNTTADDHGGSGQGKILPKTLASLTQTIQDDQTPAYLVSNKEDIDITQTNLDEPRDARVIKNILKTMGVQAHDPRVVNQLLEFMFKYVYEVLQDSVAYSDHSGRSDIDISDIRLSIQSRVNFSFTQPPPREVCLFEEKNKIPLPPIPQKFGILLPPDDYCLTYPNYQVDPPKPPPPQPVQPLAPQTQRGHYNKKIPEKQIPIRLNVTQPPSIINPPINGKHQDK</sequence>
<feature type="compositionally biased region" description="Pro residues" evidence="6">
    <location>
        <begin position="359"/>
        <end position="370"/>
    </location>
</feature>
<dbReference type="Proteomes" id="UP000001396">
    <property type="component" value="Unassembled WGS sequence"/>
</dbReference>
<comment type="caution">
    <text evidence="7">The sequence shown here is derived from an EMBL/GenBank/DDBJ whole genome shotgun (WGS) entry which is preliminary data.</text>
</comment>
<feature type="compositionally biased region" description="Basic residues" evidence="6">
    <location>
        <begin position="95"/>
        <end position="112"/>
    </location>
</feature>
<dbReference type="InterPro" id="IPR003162">
    <property type="entry name" value="TFIID-31"/>
</dbReference>
<evidence type="ECO:0000256" key="6">
    <source>
        <dbReference type="SAM" id="MobiDB-lite"/>
    </source>
</evidence>
<evidence type="ECO:0000313" key="8">
    <source>
        <dbReference type="Proteomes" id="UP000001396"/>
    </source>
</evidence>
<keyword evidence="7" id="KW-0648">Protein biosynthesis</keyword>
<feature type="compositionally biased region" description="Polar residues" evidence="6">
    <location>
        <begin position="181"/>
        <end position="193"/>
    </location>
</feature>
<keyword evidence="3" id="KW-0805">Transcription regulation</keyword>
<accession>D3BFF9</accession>
<dbReference type="GO" id="GO:0003743">
    <property type="term" value="F:translation initiation factor activity"/>
    <property type="evidence" value="ECO:0007669"/>
    <property type="project" value="UniProtKB-KW"/>
</dbReference>
<dbReference type="SUPFAM" id="SSF47113">
    <property type="entry name" value="Histone-fold"/>
    <property type="match status" value="1"/>
</dbReference>
<keyword evidence="5" id="KW-0539">Nucleus</keyword>
<keyword evidence="4" id="KW-0804">Transcription</keyword>
<dbReference type="InParanoid" id="D3BFF9"/>
<feature type="compositionally biased region" description="Low complexity" evidence="6">
    <location>
        <begin position="76"/>
        <end position="88"/>
    </location>
</feature>
<dbReference type="FunFam" id="1.10.20.10:FF:000018">
    <property type="entry name" value="Transcription initiation factor TFIID subunit 9"/>
    <property type="match status" value="1"/>
</dbReference>
<protein>
    <submittedName>
        <fullName evidence="7">Transcription initiation factor TFIID subunit</fullName>
    </submittedName>
</protein>
<feature type="compositionally biased region" description="Basic and acidic residues" evidence="6">
    <location>
        <begin position="113"/>
        <end position="136"/>
    </location>
</feature>
<dbReference type="GeneID" id="31362175"/>
<dbReference type="RefSeq" id="XP_020431994.1">
    <property type="nucleotide sequence ID" value="XM_020577546.1"/>
</dbReference>
<evidence type="ECO:0000256" key="4">
    <source>
        <dbReference type="ARBA" id="ARBA00023163"/>
    </source>
</evidence>
<evidence type="ECO:0000256" key="3">
    <source>
        <dbReference type="ARBA" id="ARBA00023015"/>
    </source>
</evidence>
<dbReference type="InterPro" id="IPR051431">
    <property type="entry name" value="TFIID_subunit_9"/>
</dbReference>
<dbReference type="GO" id="GO:0005669">
    <property type="term" value="C:transcription factor TFIID complex"/>
    <property type="evidence" value="ECO:0007669"/>
    <property type="project" value="TreeGrafter"/>
</dbReference>
<feature type="compositionally biased region" description="Low complexity" evidence="6">
    <location>
        <begin position="154"/>
        <end position="177"/>
    </location>
</feature>
<dbReference type="Pfam" id="PF02291">
    <property type="entry name" value="TFIID-31kDa"/>
    <property type="match status" value="1"/>
</dbReference>
<dbReference type="GO" id="GO:0046982">
    <property type="term" value="F:protein heterodimerization activity"/>
    <property type="evidence" value="ECO:0007669"/>
    <property type="project" value="InterPro"/>
</dbReference>
<dbReference type="PANTHER" id="PTHR48068">
    <property type="entry name" value="TAF9 RNA POLYMERASE II, TATA BOX-BINDING PROTEIN (TBP)-ASSOCIATED FACTOR"/>
    <property type="match status" value="1"/>
</dbReference>